<dbReference type="PROSITE" id="PS50893">
    <property type="entry name" value="ABC_TRANSPORTER_2"/>
    <property type="match status" value="1"/>
</dbReference>
<feature type="transmembrane region" description="Helical" evidence="8">
    <location>
        <begin position="44"/>
        <end position="66"/>
    </location>
</feature>
<sequence length="539" mass="61013">MKIINKDTKKALMIAIIIGTLGGLTAIGMFSLSGLMLSRSAFKVPLYTLMVLVATIKLFGVLRAFARYFERLVSHEATFTMLKDIRVETFERLVSDFVNLHAKWQLSTLLERTVNDIEKLQNILLRVIYPPVVALLTTIIVCIIYAFYSIAAVLVIIAAMGIILGVLPFIFSRYMARLTTESEAARSAFMKRLADYQLGREDIDVFDQTGRYLTLLEENQLHYERSVVKEKRAVVFYDFLLNSMSMLAIWGVLYVMAGNTNTMMYASVVMVTITLFELAIPMTNFPFYHQETKRALMNVSSLAEHEPHAGLVPTELLPLELDHLSFTYAGQQRPTLKDISLKVTAGQKVGIIGSSGSGKTTLLHLLAGLYESDMTAASVPLSQLDREAYFKQLNVMQQHNHFFQGTVQENLFSADQDKVNTYLKMLNLSFTADSELNEFGAQLSGGERRRLHFIRMLLRESRLWLLDEPFNGVDVLNRSIMLNKLLTLDATVILISHDIDVLKDFDIIYVMEEGRLTAKGSYHQLHSTGRFKTAEQHML</sequence>
<dbReference type="SUPFAM" id="SSF90123">
    <property type="entry name" value="ABC transporter transmembrane region"/>
    <property type="match status" value="1"/>
</dbReference>
<feature type="domain" description="ABC transporter" evidence="9">
    <location>
        <begin position="319"/>
        <end position="538"/>
    </location>
</feature>
<dbReference type="GO" id="GO:0140359">
    <property type="term" value="F:ABC-type transporter activity"/>
    <property type="evidence" value="ECO:0007669"/>
    <property type="project" value="InterPro"/>
</dbReference>
<evidence type="ECO:0000259" key="9">
    <source>
        <dbReference type="PROSITE" id="PS50893"/>
    </source>
</evidence>
<evidence type="ECO:0000256" key="8">
    <source>
        <dbReference type="SAM" id="Phobius"/>
    </source>
</evidence>
<evidence type="ECO:0000259" key="10">
    <source>
        <dbReference type="PROSITE" id="PS50929"/>
    </source>
</evidence>
<dbReference type="InterPro" id="IPR027417">
    <property type="entry name" value="P-loop_NTPase"/>
</dbReference>
<feature type="transmembrane region" description="Helical" evidence="8">
    <location>
        <begin position="235"/>
        <end position="257"/>
    </location>
</feature>
<dbReference type="GO" id="GO:0005886">
    <property type="term" value="C:plasma membrane"/>
    <property type="evidence" value="ECO:0007669"/>
    <property type="project" value="UniProtKB-SubCell"/>
</dbReference>
<evidence type="ECO:0000256" key="3">
    <source>
        <dbReference type="ARBA" id="ARBA00022741"/>
    </source>
</evidence>
<dbReference type="InterPro" id="IPR003439">
    <property type="entry name" value="ABC_transporter-like_ATP-bd"/>
</dbReference>
<dbReference type="AlphaFoldDB" id="A0A9Q9BWE9"/>
<dbReference type="InterPro" id="IPR036640">
    <property type="entry name" value="ABC1_TM_sf"/>
</dbReference>
<evidence type="ECO:0000256" key="4">
    <source>
        <dbReference type="ARBA" id="ARBA00022840"/>
    </source>
</evidence>
<feature type="transmembrane region" description="Helical" evidence="8">
    <location>
        <begin position="153"/>
        <end position="171"/>
    </location>
</feature>
<gene>
    <name evidence="11" type="ORF">KFV11_02695</name>
</gene>
<feature type="domain" description="ABC transmembrane type-1" evidence="10">
    <location>
        <begin position="14"/>
        <end position="288"/>
    </location>
</feature>
<dbReference type="PANTHER" id="PTHR24221">
    <property type="entry name" value="ATP-BINDING CASSETTE SUB-FAMILY B"/>
    <property type="match status" value="1"/>
</dbReference>
<evidence type="ECO:0000256" key="5">
    <source>
        <dbReference type="ARBA" id="ARBA00022989"/>
    </source>
</evidence>
<accession>A0A9Q9BWE9</accession>
<keyword evidence="2 8" id="KW-0812">Transmembrane</keyword>
<protein>
    <submittedName>
        <fullName evidence="11">ATP-binding cassette domain-containing protein</fullName>
    </submittedName>
</protein>
<dbReference type="Pfam" id="PF00664">
    <property type="entry name" value="ABC_membrane"/>
    <property type="match status" value="1"/>
</dbReference>
<dbReference type="Proteomes" id="UP001057381">
    <property type="component" value="Chromosome"/>
</dbReference>
<feature type="transmembrane region" description="Helical" evidence="8">
    <location>
        <begin position="127"/>
        <end position="147"/>
    </location>
</feature>
<dbReference type="KEGG" id="mequ:KFV11_02695"/>
<organism evidence="11 12">
    <name type="scientific">Macrococcus equipercicus</name>
    <dbReference type="NCBI Taxonomy" id="69967"/>
    <lineage>
        <taxon>Bacteria</taxon>
        <taxon>Bacillati</taxon>
        <taxon>Bacillota</taxon>
        <taxon>Bacilli</taxon>
        <taxon>Bacillales</taxon>
        <taxon>Staphylococcaceae</taxon>
        <taxon>Macrococcus</taxon>
    </lineage>
</organism>
<comment type="function">
    <text evidence="7">May be involved in multidrug export. Transmembrane domains (TMD) form a pore in the cell membrane and the ATP-binding domain (NBD) is responsible for energy generation.</text>
</comment>
<evidence type="ECO:0000256" key="7">
    <source>
        <dbReference type="ARBA" id="ARBA00025074"/>
    </source>
</evidence>
<evidence type="ECO:0000256" key="2">
    <source>
        <dbReference type="ARBA" id="ARBA00022692"/>
    </source>
</evidence>
<evidence type="ECO:0000313" key="12">
    <source>
        <dbReference type="Proteomes" id="UP001057381"/>
    </source>
</evidence>
<dbReference type="GO" id="GO:0005524">
    <property type="term" value="F:ATP binding"/>
    <property type="evidence" value="ECO:0007669"/>
    <property type="project" value="UniProtKB-KW"/>
</dbReference>
<evidence type="ECO:0000313" key="11">
    <source>
        <dbReference type="EMBL" id="UTH14288.1"/>
    </source>
</evidence>
<proteinExistence type="predicted"/>
<feature type="transmembrane region" description="Helical" evidence="8">
    <location>
        <begin position="263"/>
        <end position="287"/>
    </location>
</feature>
<keyword evidence="6 8" id="KW-0472">Membrane</keyword>
<dbReference type="PANTHER" id="PTHR24221:SF653">
    <property type="entry name" value="TRANSPORT ATP-BINDING PROTEIN CYDC"/>
    <property type="match status" value="1"/>
</dbReference>
<evidence type="ECO:0000256" key="1">
    <source>
        <dbReference type="ARBA" id="ARBA00004651"/>
    </source>
</evidence>
<name>A0A9Q9BWE9_9STAP</name>
<dbReference type="EMBL" id="CP073809">
    <property type="protein sequence ID" value="UTH14288.1"/>
    <property type="molecule type" value="Genomic_DNA"/>
</dbReference>
<feature type="transmembrane region" description="Helical" evidence="8">
    <location>
        <begin position="12"/>
        <end position="32"/>
    </location>
</feature>
<keyword evidence="4 11" id="KW-0067">ATP-binding</keyword>
<dbReference type="SMART" id="SM00382">
    <property type="entry name" value="AAA"/>
    <property type="match status" value="1"/>
</dbReference>
<dbReference type="GO" id="GO:0016887">
    <property type="term" value="F:ATP hydrolysis activity"/>
    <property type="evidence" value="ECO:0007669"/>
    <property type="project" value="InterPro"/>
</dbReference>
<dbReference type="InterPro" id="IPR011527">
    <property type="entry name" value="ABC1_TM_dom"/>
</dbReference>
<comment type="subcellular location">
    <subcellularLocation>
        <location evidence="1">Cell membrane</location>
        <topology evidence="1">Multi-pass membrane protein</topology>
    </subcellularLocation>
</comment>
<dbReference type="PROSITE" id="PS50929">
    <property type="entry name" value="ABC_TM1F"/>
    <property type="match status" value="1"/>
</dbReference>
<dbReference type="InterPro" id="IPR003593">
    <property type="entry name" value="AAA+_ATPase"/>
</dbReference>
<reference evidence="11" key="1">
    <citation type="submission" date="2021-04" db="EMBL/GenBank/DDBJ databases">
        <title>Complete Genome Sequences of Macrococcus spp. from dog and cattle.</title>
        <authorList>
            <person name="Schwendener S."/>
            <person name="Perreten V."/>
        </authorList>
    </citation>
    <scope>NUCLEOTIDE SEQUENCE</scope>
    <source>
        <strain evidence="11">Epi0143-OL</strain>
    </source>
</reference>
<dbReference type="GO" id="GO:0034040">
    <property type="term" value="F:ATPase-coupled lipid transmembrane transporter activity"/>
    <property type="evidence" value="ECO:0007669"/>
    <property type="project" value="TreeGrafter"/>
</dbReference>
<keyword evidence="5 8" id="KW-1133">Transmembrane helix</keyword>
<dbReference type="Gene3D" id="3.40.50.300">
    <property type="entry name" value="P-loop containing nucleotide triphosphate hydrolases"/>
    <property type="match status" value="1"/>
</dbReference>
<dbReference type="Pfam" id="PF00005">
    <property type="entry name" value="ABC_tran"/>
    <property type="match status" value="1"/>
</dbReference>
<keyword evidence="3" id="KW-0547">Nucleotide-binding</keyword>
<evidence type="ECO:0000256" key="6">
    <source>
        <dbReference type="ARBA" id="ARBA00023136"/>
    </source>
</evidence>
<dbReference type="RefSeq" id="WP_254250299.1">
    <property type="nucleotide sequence ID" value="NZ_CP073809.1"/>
</dbReference>
<dbReference type="SUPFAM" id="SSF52540">
    <property type="entry name" value="P-loop containing nucleoside triphosphate hydrolases"/>
    <property type="match status" value="1"/>
</dbReference>
<dbReference type="Gene3D" id="1.20.1560.10">
    <property type="entry name" value="ABC transporter type 1, transmembrane domain"/>
    <property type="match status" value="1"/>
</dbReference>
<dbReference type="CDD" id="cd03228">
    <property type="entry name" value="ABCC_MRP_Like"/>
    <property type="match status" value="1"/>
</dbReference>
<dbReference type="InterPro" id="IPR039421">
    <property type="entry name" value="Type_1_exporter"/>
</dbReference>